<accession>A0A8E0S5W7</accession>
<reference evidence="1" key="1">
    <citation type="submission" date="2019-05" db="EMBL/GenBank/DDBJ databases">
        <title>Annotation for the trematode Fasciolopsis buski.</title>
        <authorList>
            <person name="Choi Y.-J."/>
        </authorList>
    </citation>
    <scope>NUCLEOTIDE SEQUENCE</scope>
    <source>
        <strain evidence="1">HT</strain>
        <tissue evidence="1">Whole worm</tissue>
    </source>
</reference>
<dbReference type="Proteomes" id="UP000728185">
    <property type="component" value="Unassembled WGS sequence"/>
</dbReference>
<dbReference type="EMBL" id="LUCM01002363">
    <property type="protein sequence ID" value="KAA0197465.1"/>
    <property type="molecule type" value="Genomic_DNA"/>
</dbReference>
<evidence type="ECO:0000313" key="1">
    <source>
        <dbReference type="EMBL" id="KAA0197465.1"/>
    </source>
</evidence>
<feature type="non-terminal residue" evidence="1">
    <location>
        <position position="31"/>
    </location>
</feature>
<dbReference type="AlphaFoldDB" id="A0A8E0S5W7"/>
<sequence>MHSSGKGTLTYPQTFSPEADADALYKACKGM</sequence>
<comment type="caution">
    <text evidence="1">The sequence shown here is derived from an EMBL/GenBank/DDBJ whole genome shotgun (WGS) entry which is preliminary data.</text>
</comment>
<evidence type="ECO:0000313" key="2">
    <source>
        <dbReference type="Proteomes" id="UP000728185"/>
    </source>
</evidence>
<name>A0A8E0S5W7_9TREM</name>
<organism evidence="1 2">
    <name type="scientific">Fasciolopsis buskii</name>
    <dbReference type="NCBI Taxonomy" id="27845"/>
    <lineage>
        <taxon>Eukaryota</taxon>
        <taxon>Metazoa</taxon>
        <taxon>Spiralia</taxon>
        <taxon>Lophotrochozoa</taxon>
        <taxon>Platyhelminthes</taxon>
        <taxon>Trematoda</taxon>
        <taxon>Digenea</taxon>
        <taxon>Plagiorchiida</taxon>
        <taxon>Echinostomata</taxon>
        <taxon>Echinostomatoidea</taxon>
        <taxon>Fasciolidae</taxon>
        <taxon>Fasciolopsis</taxon>
    </lineage>
</organism>
<keyword evidence="2" id="KW-1185">Reference proteome</keyword>
<protein>
    <submittedName>
        <fullName evidence="1">Annexin</fullName>
    </submittedName>
</protein>
<gene>
    <name evidence="1" type="ORF">FBUS_11841</name>
</gene>
<proteinExistence type="predicted"/>